<proteinExistence type="predicted"/>
<sequence length="132" mass="14588">MARQAKVLRILWRSASSMTDFLTLPRQRVEVKQKERKDLRQQRKSKKGTCIARVPVVGAGDHDDEDGRDAAQDDDDGQGQESALCVAHGLGRLLHAGHDVRGADLQNTAALAQIRLELLVDFQHIAVKKSAI</sequence>
<keyword evidence="3" id="KW-1185">Reference proteome</keyword>
<evidence type="ECO:0000313" key="3">
    <source>
        <dbReference type="Proteomes" id="UP000314294"/>
    </source>
</evidence>
<evidence type="ECO:0000313" key="2">
    <source>
        <dbReference type="EMBL" id="TNN81788.1"/>
    </source>
</evidence>
<evidence type="ECO:0000256" key="1">
    <source>
        <dbReference type="SAM" id="MobiDB-lite"/>
    </source>
</evidence>
<organism evidence="2 3">
    <name type="scientific">Liparis tanakae</name>
    <name type="common">Tanaka's snailfish</name>
    <dbReference type="NCBI Taxonomy" id="230148"/>
    <lineage>
        <taxon>Eukaryota</taxon>
        <taxon>Metazoa</taxon>
        <taxon>Chordata</taxon>
        <taxon>Craniata</taxon>
        <taxon>Vertebrata</taxon>
        <taxon>Euteleostomi</taxon>
        <taxon>Actinopterygii</taxon>
        <taxon>Neopterygii</taxon>
        <taxon>Teleostei</taxon>
        <taxon>Neoteleostei</taxon>
        <taxon>Acanthomorphata</taxon>
        <taxon>Eupercaria</taxon>
        <taxon>Perciformes</taxon>
        <taxon>Cottioidei</taxon>
        <taxon>Cottales</taxon>
        <taxon>Liparidae</taxon>
        <taxon>Liparis</taxon>
    </lineage>
</organism>
<dbReference type="AlphaFoldDB" id="A0A4Z2IW93"/>
<feature type="compositionally biased region" description="Acidic residues" evidence="1">
    <location>
        <begin position="62"/>
        <end position="78"/>
    </location>
</feature>
<reference evidence="2 3" key="1">
    <citation type="submission" date="2019-03" db="EMBL/GenBank/DDBJ databases">
        <title>First draft genome of Liparis tanakae, snailfish: a comprehensive survey of snailfish specific genes.</title>
        <authorList>
            <person name="Kim W."/>
            <person name="Song I."/>
            <person name="Jeong J.-H."/>
            <person name="Kim D."/>
            <person name="Kim S."/>
            <person name="Ryu S."/>
            <person name="Song J.Y."/>
            <person name="Lee S.K."/>
        </authorList>
    </citation>
    <scope>NUCLEOTIDE SEQUENCE [LARGE SCALE GENOMIC DNA]</scope>
    <source>
        <tissue evidence="2">Muscle</tissue>
    </source>
</reference>
<feature type="compositionally biased region" description="Basic and acidic residues" evidence="1">
    <location>
        <begin position="32"/>
        <end position="41"/>
    </location>
</feature>
<dbReference type="EMBL" id="SRLO01000044">
    <property type="protein sequence ID" value="TNN81788.1"/>
    <property type="molecule type" value="Genomic_DNA"/>
</dbReference>
<protein>
    <submittedName>
        <fullName evidence="2">Uncharacterized protein</fullName>
    </submittedName>
</protein>
<dbReference type="Proteomes" id="UP000314294">
    <property type="component" value="Unassembled WGS sequence"/>
</dbReference>
<gene>
    <name evidence="2" type="ORF">EYF80_007917</name>
</gene>
<comment type="caution">
    <text evidence="2">The sequence shown here is derived from an EMBL/GenBank/DDBJ whole genome shotgun (WGS) entry which is preliminary data.</text>
</comment>
<name>A0A4Z2IW93_9TELE</name>
<accession>A0A4Z2IW93</accession>
<feature type="region of interest" description="Disordered" evidence="1">
    <location>
        <begin position="32"/>
        <end position="81"/>
    </location>
</feature>